<organism evidence="1 2">
    <name type="scientific">Cyclotella atomus</name>
    <dbReference type="NCBI Taxonomy" id="382360"/>
    <lineage>
        <taxon>Eukaryota</taxon>
        <taxon>Sar</taxon>
        <taxon>Stramenopiles</taxon>
        <taxon>Ochrophyta</taxon>
        <taxon>Bacillariophyta</taxon>
        <taxon>Coscinodiscophyceae</taxon>
        <taxon>Thalassiosirophycidae</taxon>
        <taxon>Stephanodiscales</taxon>
        <taxon>Stephanodiscaceae</taxon>
        <taxon>Cyclotella</taxon>
    </lineage>
</organism>
<dbReference type="Gene3D" id="3.40.50.300">
    <property type="entry name" value="P-loop containing nucleotide triphosphate hydrolases"/>
    <property type="match status" value="1"/>
</dbReference>
<dbReference type="AlphaFoldDB" id="A0ABD3PCP4"/>
<reference evidence="1 2" key="1">
    <citation type="submission" date="2024-10" db="EMBL/GenBank/DDBJ databases">
        <title>Updated reference genomes for cyclostephanoid diatoms.</title>
        <authorList>
            <person name="Roberts W.R."/>
            <person name="Alverson A.J."/>
        </authorList>
    </citation>
    <scope>NUCLEOTIDE SEQUENCE [LARGE SCALE GENOMIC DNA]</scope>
    <source>
        <strain evidence="1 2">AJA010-31</strain>
    </source>
</reference>
<proteinExistence type="predicted"/>
<evidence type="ECO:0000313" key="1">
    <source>
        <dbReference type="EMBL" id="KAL3785905.1"/>
    </source>
</evidence>
<sequence length="260" mass="30799">MRLASTSSTNDSYVSRPQWHSFNVPSDFQTLWRQGSYAENIRINWRINRKIKTLLSEYCTARRCDRKLAHRKKYPNTGVVAFKWKPYETLFEEEKALQGLELLGRLKEVQIKVVRSKRNLLDVMISRWYRWKDKNCQKEDKKCIQSQLKAGTGITLPTKHLLKELKHLHEMEERTDRILREYKVPTIHVSFERLFSIDEDTTEWKRIFDYLGVGPRHLTRKNIEDAGHAATSIPLHNLTLGNYHEVRSVLIGSEFEHLLH</sequence>
<gene>
    <name evidence="1" type="ORF">ACHAWO_006714</name>
</gene>
<accession>A0ABD3PCP4</accession>
<comment type="caution">
    <text evidence="1">The sequence shown here is derived from an EMBL/GenBank/DDBJ whole genome shotgun (WGS) entry which is preliminary data.</text>
</comment>
<protein>
    <submittedName>
        <fullName evidence="1">Uncharacterized protein</fullName>
    </submittedName>
</protein>
<name>A0ABD3PCP4_9STRA</name>
<keyword evidence="2" id="KW-1185">Reference proteome</keyword>
<evidence type="ECO:0000313" key="2">
    <source>
        <dbReference type="Proteomes" id="UP001530400"/>
    </source>
</evidence>
<dbReference type="InterPro" id="IPR027417">
    <property type="entry name" value="P-loop_NTPase"/>
</dbReference>
<dbReference type="EMBL" id="JALLPJ020000673">
    <property type="protein sequence ID" value="KAL3785905.1"/>
    <property type="molecule type" value="Genomic_DNA"/>
</dbReference>
<dbReference type="Proteomes" id="UP001530400">
    <property type="component" value="Unassembled WGS sequence"/>
</dbReference>